<accession>A0AAV2PVC0</accession>
<feature type="non-terminal residue" evidence="3">
    <location>
        <position position="305"/>
    </location>
</feature>
<dbReference type="Pfam" id="PF21505">
    <property type="entry name" value="RPN2_N"/>
    <property type="match status" value="1"/>
</dbReference>
<evidence type="ECO:0000256" key="1">
    <source>
        <dbReference type="ARBA" id="ARBA00022737"/>
    </source>
</evidence>
<dbReference type="PANTHER" id="PTHR10943:SF2">
    <property type="entry name" value="26S PROTEASOME NON-ATPASE REGULATORY SUBUNIT 1"/>
    <property type="match status" value="1"/>
</dbReference>
<dbReference type="GO" id="GO:0005634">
    <property type="term" value="C:nucleus"/>
    <property type="evidence" value="ECO:0007669"/>
    <property type="project" value="TreeGrafter"/>
</dbReference>
<reference evidence="3 4" key="1">
    <citation type="submission" date="2024-05" db="EMBL/GenBank/DDBJ databases">
        <authorList>
            <person name="Wallberg A."/>
        </authorList>
    </citation>
    <scope>NUCLEOTIDE SEQUENCE [LARGE SCALE GENOMIC DNA]</scope>
</reference>
<dbReference type="AlphaFoldDB" id="A0AAV2PVC0"/>
<organism evidence="3 4">
    <name type="scientific">Meganyctiphanes norvegica</name>
    <name type="common">Northern krill</name>
    <name type="synonym">Thysanopoda norvegica</name>
    <dbReference type="NCBI Taxonomy" id="48144"/>
    <lineage>
        <taxon>Eukaryota</taxon>
        <taxon>Metazoa</taxon>
        <taxon>Ecdysozoa</taxon>
        <taxon>Arthropoda</taxon>
        <taxon>Crustacea</taxon>
        <taxon>Multicrustacea</taxon>
        <taxon>Malacostraca</taxon>
        <taxon>Eumalacostraca</taxon>
        <taxon>Eucarida</taxon>
        <taxon>Euphausiacea</taxon>
        <taxon>Euphausiidae</taxon>
        <taxon>Meganyctiphanes</taxon>
    </lineage>
</organism>
<evidence type="ECO:0000313" key="4">
    <source>
        <dbReference type="Proteomes" id="UP001497623"/>
    </source>
</evidence>
<keyword evidence="4" id="KW-1185">Reference proteome</keyword>
<dbReference type="GO" id="GO:0008540">
    <property type="term" value="C:proteasome regulatory particle, base subcomplex"/>
    <property type="evidence" value="ECO:0007669"/>
    <property type="project" value="TreeGrafter"/>
</dbReference>
<evidence type="ECO:0000259" key="2">
    <source>
        <dbReference type="Pfam" id="PF21505"/>
    </source>
</evidence>
<dbReference type="PANTHER" id="PTHR10943">
    <property type="entry name" value="26S PROTEASOME NON-ATPASE REGULATORY SUBUNIT"/>
    <property type="match status" value="1"/>
</dbReference>
<evidence type="ECO:0000313" key="3">
    <source>
        <dbReference type="EMBL" id="CAL4064835.1"/>
    </source>
</evidence>
<dbReference type="GO" id="GO:0043161">
    <property type="term" value="P:proteasome-mediated ubiquitin-dependent protein catabolic process"/>
    <property type="evidence" value="ECO:0007669"/>
    <property type="project" value="TreeGrafter"/>
</dbReference>
<dbReference type="Proteomes" id="UP001497623">
    <property type="component" value="Unassembled WGS sequence"/>
</dbReference>
<dbReference type="GO" id="GO:0034515">
    <property type="term" value="C:proteasome storage granule"/>
    <property type="evidence" value="ECO:0007669"/>
    <property type="project" value="TreeGrafter"/>
</dbReference>
<keyword evidence="1" id="KW-0677">Repeat</keyword>
<protein>
    <recommendedName>
        <fullName evidence="2">26S proteasome non-ATPase regulatory subunit 1/RPN2 N-terminal domain-containing protein</fullName>
    </recommendedName>
</protein>
<dbReference type="EMBL" id="CAXKWB010001561">
    <property type="protein sequence ID" value="CAL4064835.1"/>
    <property type="molecule type" value="Genomic_DNA"/>
</dbReference>
<dbReference type="InterPro" id="IPR048570">
    <property type="entry name" value="PSMD1_RPN2_N"/>
</dbReference>
<name>A0AAV2PVC0_MEGNR</name>
<comment type="caution">
    <text evidence="3">The sequence shown here is derived from an EMBL/GenBank/DDBJ whole genome shotgun (WGS) entry which is preliminary data.</text>
</comment>
<proteinExistence type="predicted"/>
<sequence length="305" mass="35224">MGFITQFSLSLSHYFANAGILALLDEKENELQVFALERLNEITDTFWPEIADYIQKIEKFEENKEFPKRELAALVVSKVYFHLGSYLDSLTYALRAGSLMHKDPNNLYIDTIKVHAIDHYIKLRSEKDTKMDPCLEELLNSMFRRCIEDKHYRHAIGIALETHRMDWFKEAIMSSEDIVSSLTYSYKLAMQYISSRAFRDLILEELVALYQGLATPDYVNMCQCLIHLDKPHQVAAILDKLIKNDTLKTEQLDNELMAYQIGFDLYESATQDLLSHVRQGIRTTAPVPHLLKDDTKPVTTTTTTT</sequence>
<gene>
    <name evidence="3" type="ORF">MNOR_LOCUS4293</name>
</gene>
<feature type="domain" description="26S proteasome non-ATPase regulatory subunit 1/RPN2 N-terminal" evidence="2">
    <location>
        <begin position="18"/>
        <end position="285"/>
    </location>
</feature>